<accession>A0A1I7JEB0</accession>
<evidence type="ECO:0000313" key="1">
    <source>
        <dbReference type="EMBL" id="SFU83482.1"/>
    </source>
</evidence>
<dbReference type="STRING" id="343013.SAMN04489707_102524"/>
<reference evidence="1 2" key="1">
    <citation type="submission" date="2016-10" db="EMBL/GenBank/DDBJ databases">
        <authorList>
            <person name="de Groot N.N."/>
        </authorList>
    </citation>
    <scope>NUCLEOTIDE SEQUENCE [LARGE SCALE GENOMIC DNA]</scope>
    <source>
        <strain evidence="1 2">R-24608</strain>
    </source>
</reference>
<organism evidence="1 2">
    <name type="scientific">Paenacidovorax caeni</name>
    <dbReference type="NCBI Taxonomy" id="343013"/>
    <lineage>
        <taxon>Bacteria</taxon>
        <taxon>Pseudomonadati</taxon>
        <taxon>Pseudomonadota</taxon>
        <taxon>Betaproteobacteria</taxon>
        <taxon>Burkholderiales</taxon>
        <taxon>Comamonadaceae</taxon>
        <taxon>Paenacidovorax</taxon>
    </lineage>
</organism>
<evidence type="ECO:0000313" key="2">
    <source>
        <dbReference type="Proteomes" id="UP000183656"/>
    </source>
</evidence>
<dbReference type="RefSeq" id="WP_054257208.1">
    <property type="nucleotide sequence ID" value="NZ_CYIG01000033.1"/>
</dbReference>
<protein>
    <submittedName>
        <fullName evidence="1">Uncharacterized protein</fullName>
    </submittedName>
</protein>
<proteinExistence type="predicted"/>
<keyword evidence="2" id="KW-1185">Reference proteome</keyword>
<name>A0A1I7JEB0_9BURK</name>
<dbReference type="AlphaFoldDB" id="A0A1I7JEB0"/>
<dbReference type="EMBL" id="FPBX01000025">
    <property type="protein sequence ID" value="SFU83482.1"/>
    <property type="molecule type" value="Genomic_DNA"/>
</dbReference>
<dbReference type="Proteomes" id="UP000183656">
    <property type="component" value="Unassembled WGS sequence"/>
</dbReference>
<gene>
    <name evidence="1" type="ORF">SAMN04489707_102524</name>
</gene>
<sequence>MIKSLAEPLRIVLAARAQEVPHLMEEHRQTLSLQLWPLLEAKARHIMGRQTPGGLNISEPYDLAAAGLEKLLLRWEAPQILRFNGHSEGELATYIHMVLTNLLLDDQRRLHGRVPRIWMDVQDENGEEFLPSQRRTVTGYLLLRQTQNHLYDYLDQMPGAIVEVPTQVRNKTAGPGSKRVTLTENHAKLLRVWMSGEGLEQWNEIALEMQRPVGTVKRWWSEAVRAFMTDNSAQAQALRSLYRIPAVHINLAERHALEPDTEDERSEPVVPSWD</sequence>